<dbReference type="CDD" id="cd00093">
    <property type="entry name" value="HTH_XRE"/>
    <property type="match status" value="1"/>
</dbReference>
<proteinExistence type="predicted"/>
<evidence type="ECO:0000256" key="1">
    <source>
        <dbReference type="SAM" id="MobiDB-lite"/>
    </source>
</evidence>
<protein>
    <recommendedName>
        <fullName evidence="2">HTH cro/C1-type domain-containing protein</fullName>
    </recommendedName>
</protein>
<dbReference type="InterPro" id="IPR001387">
    <property type="entry name" value="Cro/C1-type_HTH"/>
</dbReference>
<feature type="region of interest" description="Disordered" evidence="1">
    <location>
        <begin position="71"/>
        <end position="93"/>
    </location>
</feature>
<dbReference type="AlphaFoldDB" id="C9YAL5"/>
<dbReference type="GO" id="GO:0003677">
    <property type="term" value="F:DNA binding"/>
    <property type="evidence" value="ECO:0007669"/>
    <property type="project" value="InterPro"/>
</dbReference>
<organism evidence="3">
    <name type="scientific">Curvibacter symbiont subsp. Hydra magnipapillata</name>
    <dbReference type="NCBI Taxonomy" id="667019"/>
    <lineage>
        <taxon>Bacteria</taxon>
        <taxon>Pseudomonadati</taxon>
        <taxon>Pseudomonadota</taxon>
        <taxon>Betaproteobacteria</taxon>
        <taxon>Burkholderiales</taxon>
        <taxon>Comamonadaceae</taxon>
        <taxon>Curvibacter</taxon>
    </lineage>
</organism>
<dbReference type="SMART" id="SM00530">
    <property type="entry name" value="HTH_XRE"/>
    <property type="match status" value="1"/>
</dbReference>
<accession>C9YAL5</accession>
<feature type="compositionally biased region" description="Basic and acidic residues" evidence="1">
    <location>
        <begin position="76"/>
        <end position="93"/>
    </location>
</feature>
<dbReference type="Gene3D" id="1.10.260.40">
    <property type="entry name" value="lambda repressor-like DNA-binding domains"/>
    <property type="match status" value="1"/>
</dbReference>
<gene>
    <name evidence="3" type="ORF">Csp_A11660</name>
</gene>
<evidence type="ECO:0000259" key="2">
    <source>
        <dbReference type="PROSITE" id="PS50943"/>
    </source>
</evidence>
<feature type="domain" description="HTH cro/C1-type" evidence="2">
    <location>
        <begin position="15"/>
        <end position="67"/>
    </location>
</feature>
<reference evidence="3" key="1">
    <citation type="journal article" date="2010" name="Nature">
        <title>The dynamic genome of Hydra.</title>
        <authorList>
            <person name="Chapman J.A."/>
            <person name="Kirkness E.F."/>
            <person name="Simakov O."/>
            <person name="Hampson S.E."/>
            <person name="Mitros T."/>
            <person name="Weinmaier T."/>
            <person name="Rattei T."/>
            <person name="Balasubramanian P.G."/>
            <person name="Borman J."/>
            <person name="Busam D."/>
            <person name="Disbennett K."/>
            <person name="Pfannkoch C."/>
            <person name="Sumin N."/>
            <person name="Sutton G."/>
            <person name="Viswanathan L."/>
            <person name="Walenz B."/>
            <person name="Goodstein D.M."/>
            <person name="Hellsten U."/>
            <person name="Kawashima T."/>
            <person name="Prochnik S.E."/>
            <person name="Putnam N.H."/>
            <person name="Shu S."/>
            <person name="Blumberg B."/>
            <person name="Dana C.E."/>
            <person name="Gee L."/>
            <person name="Kibler D.F."/>
            <person name="Law L."/>
            <person name="Lindgens D."/>
            <person name="Martinez D.E."/>
            <person name="Peng J."/>
            <person name="Wigge P.A."/>
            <person name="Bertulat B."/>
            <person name="Guder C."/>
            <person name="Nakamura Y."/>
            <person name="Ozbek S."/>
            <person name="Watanabe H."/>
            <person name="Khalturin K."/>
            <person name="Hemmrich G."/>
            <person name="Franke A."/>
            <person name="Augustin R."/>
            <person name="Fraune S."/>
            <person name="Hayakawa E."/>
            <person name="Hayakawa S."/>
            <person name="Hirose M."/>
            <person name="Hwang J."/>
            <person name="Ikeo K."/>
            <person name="Nishimiya-Fujisawa C."/>
            <person name="Ogura A."/>
            <person name="Takahashi T."/>
            <person name="Steinmetz P.R."/>
            <person name="Zhang X."/>
            <person name="Aufschnaiter R."/>
            <person name="Eder M.K."/>
            <person name="Gorny A.K."/>
            <person name="Salvenmoser W."/>
            <person name="Heimberg A.M."/>
            <person name="Wheeler B.M."/>
            <person name="Peterson K.J."/>
            <person name="Boettger A."/>
            <person name="Tischler P."/>
            <person name="Wolf A."/>
            <person name="Gojobori T."/>
            <person name="Remington K.A."/>
            <person name="Strausberg R.L."/>
            <person name="Venter J."/>
            <person name="Technau U."/>
            <person name="Hobmayer B."/>
            <person name="Bosch T.C."/>
            <person name="Holstein T.W."/>
            <person name="Fujisawa T."/>
            <person name="Bode H.R."/>
            <person name="David C.N."/>
            <person name="Rokhsar D.S."/>
            <person name="Steele R.E."/>
        </authorList>
    </citation>
    <scope>NUCLEOTIDE SEQUENCE</scope>
</reference>
<sequence length="93" mass="10642">MIRFKFQELLIAKGYREGRRVTLEEVAATTGIHRTTLSRLSSPRGANITSDNLDRLCHYFQCELSDLAVYESSDLPEPRKKPQRSNDKPSDES</sequence>
<dbReference type="PROSITE" id="PS50943">
    <property type="entry name" value="HTH_CROC1"/>
    <property type="match status" value="1"/>
</dbReference>
<name>C9YAL5_CURXX</name>
<dbReference type="SUPFAM" id="SSF47413">
    <property type="entry name" value="lambda repressor-like DNA-binding domains"/>
    <property type="match status" value="1"/>
</dbReference>
<dbReference type="EMBL" id="FN543104">
    <property type="protein sequence ID" value="CBA29342.1"/>
    <property type="molecule type" value="Genomic_DNA"/>
</dbReference>
<dbReference type="Pfam" id="PF13443">
    <property type="entry name" value="HTH_26"/>
    <property type="match status" value="1"/>
</dbReference>
<dbReference type="InterPro" id="IPR010982">
    <property type="entry name" value="Lambda_DNA-bd_dom_sf"/>
</dbReference>
<evidence type="ECO:0000313" key="3">
    <source>
        <dbReference type="EMBL" id="CBA29342.1"/>
    </source>
</evidence>